<dbReference type="PANTHER" id="PTHR35279">
    <property type="match status" value="1"/>
</dbReference>
<organism evidence="3 4">
    <name type="scientific">Candidatus Desantisbacteria bacterium CG_4_9_14_3_um_filter_40_11</name>
    <dbReference type="NCBI Taxonomy" id="1974546"/>
    <lineage>
        <taxon>Bacteria</taxon>
        <taxon>Candidatus Desantisiibacteriota</taxon>
    </lineage>
</organism>
<dbReference type="EMBL" id="PFUI01000014">
    <property type="protein sequence ID" value="PJB30461.1"/>
    <property type="molecule type" value="Genomic_DNA"/>
</dbReference>
<comment type="caution">
    <text evidence="3">The sequence shown here is derived from an EMBL/GenBank/DDBJ whole genome shotgun (WGS) entry which is preliminary data.</text>
</comment>
<feature type="domain" description="Ig-like" evidence="2">
    <location>
        <begin position="422"/>
        <end position="546"/>
    </location>
</feature>
<evidence type="ECO:0000313" key="4">
    <source>
        <dbReference type="Proteomes" id="UP000231366"/>
    </source>
</evidence>
<dbReference type="InterPro" id="IPR023296">
    <property type="entry name" value="Glyco_hydro_beta-prop_sf"/>
</dbReference>
<dbReference type="NCBIfam" id="TIGR04183">
    <property type="entry name" value="Por_Secre_tail"/>
    <property type="match status" value="1"/>
</dbReference>
<gene>
    <name evidence="3" type="ORF">CO110_00400</name>
</gene>
<keyword evidence="1" id="KW-1133">Transmembrane helix</keyword>
<feature type="transmembrane region" description="Helical" evidence="1">
    <location>
        <begin position="117"/>
        <end position="135"/>
    </location>
</feature>
<evidence type="ECO:0000313" key="3">
    <source>
        <dbReference type="EMBL" id="PJB30461.1"/>
    </source>
</evidence>
<dbReference type="SUPFAM" id="SSF75005">
    <property type="entry name" value="Arabinanase/levansucrase/invertase"/>
    <property type="match status" value="2"/>
</dbReference>
<keyword evidence="1" id="KW-0812">Transmembrane</keyword>
<dbReference type="InterPro" id="IPR007110">
    <property type="entry name" value="Ig-like_dom"/>
</dbReference>
<name>A0A2M8AWB3_9BACT</name>
<dbReference type="Gene3D" id="2.60.40.1080">
    <property type="match status" value="1"/>
</dbReference>
<dbReference type="AlphaFoldDB" id="A0A2M8AWB3"/>
<dbReference type="InterPro" id="IPR013783">
    <property type="entry name" value="Ig-like_fold"/>
</dbReference>
<feature type="non-terminal residue" evidence="3">
    <location>
        <position position="1"/>
    </location>
</feature>
<protein>
    <recommendedName>
        <fullName evidence="2">Ig-like domain-containing protein</fullName>
    </recommendedName>
</protein>
<sequence>KMDKGKIWRLIGRTGILACHLQQDRQECLSYQLLIIDTISSIPLFPFEHKFCHNENCYQTVQSTLTQRTQRVRRVQIISFLSLQSLVLSAFSASSALKNFRLHSLKNIGGLFMKCKVILFAIILLFFIPSIGITGQIDWVKYPTYLDLDSDISVSHPSVVFAGNKYHIWYTTDSGINYARSTDGVVWEKYPSNPVLQDGVGDVWDGESISQPTVLYKGGIYRMWFTGYDGNSMRIGYATSTDGVRWNKYGTNSVLNLGVNSAFDDVGVSSPSVLYADGLYQMWYTGYDGGNLQIGYVTSTDGVVWSKSIGNPVLKPGAAGTFDDIGVSSPSVLYAYGLYWMGYTGYDGNNMRVGYATSIDGVVWNKSIDNPVLNLGVNGYWDDAGVSAPNILYDGKLYRLFYTGYDGNNMRIGYAIAQVPLPNSLIANAGQNVSIYPTSQITLNGSATDGTPPYTYSWTPTTGLDNPHIANPIASPSTTTTYALTVTDSNGWTAQDEVVVTVSTASTIFIQPATDSLTADESVAFTCIARDNNGNTWTVTTQTTFTTNDPAGTMTANVYHPGKVGTWTITAEYSGLVATATVKVTPGNYVNINITVSATTTTTFATFTITITLYDSDGNPYSGNVSLTNSTNSIIPNTVNLISGTWTGTGTIISSPSNGIDTITAFYNKTGAMATATIMVFMNSQQGGTVTDKGVTIDFDPGDLGTANVTVHIRTATQISQPLPEEIQFAGIVYNIDIRDESGNEVGTQTGQIGTVTVHLAYPDIDNNGVVDGTQIKEKDLIIYQWEEGNWIPLDTTIIEAKNIAWAEVHHFSTFTLAGTPTIKNNLMEVIVYPNPCRVYLGQQLHFTQLTAQCTIKIFNIAGELVKEIEHTNGTDEEVWTDPGKIASGVYLYLIMNDHDQKATGKFGIIK</sequence>
<dbReference type="PROSITE" id="PS50835">
    <property type="entry name" value="IG_LIKE"/>
    <property type="match status" value="1"/>
</dbReference>
<dbReference type="Proteomes" id="UP000231366">
    <property type="component" value="Unassembled WGS sequence"/>
</dbReference>
<evidence type="ECO:0000259" key="2">
    <source>
        <dbReference type="PROSITE" id="PS50835"/>
    </source>
</evidence>
<reference evidence="4" key="1">
    <citation type="submission" date="2017-09" db="EMBL/GenBank/DDBJ databases">
        <title>Depth-based differentiation of microbial function through sediment-hosted aquifers and enrichment of novel symbionts in the deep terrestrial subsurface.</title>
        <authorList>
            <person name="Probst A.J."/>
            <person name="Ladd B."/>
            <person name="Jarett J.K."/>
            <person name="Geller-Mcgrath D.E."/>
            <person name="Sieber C.M.K."/>
            <person name="Emerson J.B."/>
            <person name="Anantharaman K."/>
            <person name="Thomas B.C."/>
            <person name="Malmstrom R."/>
            <person name="Stieglmeier M."/>
            <person name="Klingl A."/>
            <person name="Woyke T."/>
            <person name="Ryan C.M."/>
            <person name="Banfield J.F."/>
        </authorList>
    </citation>
    <scope>NUCLEOTIDE SEQUENCE [LARGE SCALE GENOMIC DNA]</scope>
</reference>
<proteinExistence type="predicted"/>
<evidence type="ECO:0000256" key="1">
    <source>
        <dbReference type="SAM" id="Phobius"/>
    </source>
</evidence>
<dbReference type="Gene3D" id="2.115.10.20">
    <property type="entry name" value="Glycosyl hydrolase domain, family 43"/>
    <property type="match status" value="3"/>
</dbReference>
<dbReference type="Gene3D" id="2.60.40.10">
    <property type="entry name" value="Immunoglobulins"/>
    <property type="match status" value="1"/>
</dbReference>
<keyword evidence="1" id="KW-0472">Membrane</keyword>
<dbReference type="Pfam" id="PF22352">
    <property type="entry name" value="K319L-like_PKD"/>
    <property type="match status" value="1"/>
</dbReference>
<dbReference type="PANTHER" id="PTHR35279:SF1">
    <property type="entry name" value="ARABINANASE_LEVANSUCRASE_INVERTASE"/>
    <property type="match status" value="1"/>
</dbReference>
<accession>A0A2M8AWB3</accession>
<dbReference type="InterPro" id="IPR026444">
    <property type="entry name" value="Secre_tail"/>
</dbReference>